<comment type="caution">
    <text evidence="2">The sequence shown here is derived from an EMBL/GenBank/DDBJ whole genome shotgun (WGS) entry which is preliminary data.</text>
</comment>
<sequence>MKYQKHLRKGGSRSGTLAIGQTTTADKTVSTSNGCKSIREASDIHNDHVSKRLKLVDEDQFLYHVTNACYKKYTMKSVLDRLTNQNVAQSQDQSLNQQNTSEDRNTRSQTARHPPNTGPTATAVRDINCIICDNKSYKHEYIKFRICESNRASSFLAATNYFQDEVYTRTCDLQDPCSVFGADVYYHNECMIKYMYKYDSRSKELAPQLSTKHLVWNQVVSELEKGLKNGNGYELCVIRNHLNNIDDQCVFRNRDVKIFLIKQFGSDVDFTYPDALRKPMMVYGVSRNSANALAERIRSVDPIQEKVADNENADEDDSDDISDSDGKLSTRRCRRLQSLFQTMYYVHHCGRKRTPMHIMNAESVHALGCGGKIVTSILNHEGLALSYTELRRYQHDLASFTAQHYKDHIALPSHFDPGQFTSGAIDNWDHEGARVSEHDTVTVLFQDKPVSSPCKPKISDTQVTHGPQAFKEIQPCQIFSDFHKSSARNPDIPASYKRNDEVCKSAKAYIEK</sequence>
<reference evidence="2" key="1">
    <citation type="submission" date="2020-07" db="EMBL/GenBank/DDBJ databases">
        <title>The High-quality genome of the commercially important snow crab, Chionoecetes opilio.</title>
        <authorList>
            <person name="Jeong J.-H."/>
            <person name="Ryu S."/>
        </authorList>
    </citation>
    <scope>NUCLEOTIDE SEQUENCE</scope>
    <source>
        <strain evidence="2">MADBK_172401_WGS</strain>
        <tissue evidence="2">Digestive gland</tissue>
    </source>
</reference>
<dbReference type="AlphaFoldDB" id="A0A8J4YNU3"/>
<feature type="region of interest" description="Disordered" evidence="1">
    <location>
        <begin position="88"/>
        <end position="120"/>
    </location>
</feature>
<feature type="region of interest" description="Disordered" evidence="1">
    <location>
        <begin position="304"/>
        <end position="327"/>
    </location>
</feature>
<feature type="compositionally biased region" description="Polar residues" evidence="1">
    <location>
        <begin position="88"/>
        <end position="100"/>
    </location>
</feature>
<feature type="compositionally biased region" description="Polar residues" evidence="1">
    <location>
        <begin position="19"/>
        <end position="32"/>
    </location>
</feature>
<dbReference type="EMBL" id="JACEEZ010007568">
    <property type="protein sequence ID" value="KAG0723965.1"/>
    <property type="molecule type" value="Genomic_DNA"/>
</dbReference>
<accession>A0A8J4YNU3</accession>
<proteinExistence type="predicted"/>
<evidence type="ECO:0000313" key="3">
    <source>
        <dbReference type="Proteomes" id="UP000770661"/>
    </source>
</evidence>
<evidence type="ECO:0000256" key="1">
    <source>
        <dbReference type="SAM" id="MobiDB-lite"/>
    </source>
</evidence>
<feature type="region of interest" description="Disordered" evidence="1">
    <location>
        <begin position="1"/>
        <end position="32"/>
    </location>
</feature>
<feature type="compositionally biased region" description="Basic residues" evidence="1">
    <location>
        <begin position="1"/>
        <end position="11"/>
    </location>
</feature>
<keyword evidence="3" id="KW-1185">Reference proteome</keyword>
<name>A0A8J4YNU3_CHIOP</name>
<feature type="compositionally biased region" description="Acidic residues" evidence="1">
    <location>
        <begin position="311"/>
        <end position="323"/>
    </location>
</feature>
<evidence type="ECO:0000313" key="2">
    <source>
        <dbReference type="EMBL" id="KAG0723965.1"/>
    </source>
</evidence>
<protein>
    <submittedName>
        <fullName evidence="2">Uncharacterized protein</fullName>
    </submittedName>
</protein>
<gene>
    <name evidence="2" type="ORF">GWK47_041616</name>
</gene>
<dbReference type="Proteomes" id="UP000770661">
    <property type="component" value="Unassembled WGS sequence"/>
</dbReference>
<organism evidence="2 3">
    <name type="scientific">Chionoecetes opilio</name>
    <name type="common">Atlantic snow crab</name>
    <name type="synonym">Cancer opilio</name>
    <dbReference type="NCBI Taxonomy" id="41210"/>
    <lineage>
        <taxon>Eukaryota</taxon>
        <taxon>Metazoa</taxon>
        <taxon>Ecdysozoa</taxon>
        <taxon>Arthropoda</taxon>
        <taxon>Crustacea</taxon>
        <taxon>Multicrustacea</taxon>
        <taxon>Malacostraca</taxon>
        <taxon>Eumalacostraca</taxon>
        <taxon>Eucarida</taxon>
        <taxon>Decapoda</taxon>
        <taxon>Pleocyemata</taxon>
        <taxon>Brachyura</taxon>
        <taxon>Eubrachyura</taxon>
        <taxon>Majoidea</taxon>
        <taxon>Majidae</taxon>
        <taxon>Chionoecetes</taxon>
    </lineage>
</organism>
<dbReference type="OrthoDB" id="7455129at2759"/>